<dbReference type="NCBIfam" id="TIGR03240">
    <property type="entry name" value="arg_catab_astD"/>
    <property type="match status" value="1"/>
</dbReference>
<evidence type="ECO:0000256" key="4">
    <source>
        <dbReference type="PROSITE-ProRule" id="PRU10007"/>
    </source>
</evidence>
<dbReference type="Gene3D" id="3.40.309.10">
    <property type="entry name" value="Aldehyde Dehydrogenase, Chain A, domain 2"/>
    <property type="match status" value="1"/>
</dbReference>
<dbReference type="InterPro" id="IPR016162">
    <property type="entry name" value="Ald_DH_N"/>
</dbReference>
<dbReference type="InterPro" id="IPR015590">
    <property type="entry name" value="Aldehyde_DH_dom"/>
</dbReference>
<dbReference type="InterPro" id="IPR017649">
    <property type="entry name" value="SuccinylGlu_semiald_DH_AstD"/>
</dbReference>
<keyword evidence="8" id="KW-1185">Reference proteome</keyword>
<evidence type="ECO:0000256" key="5">
    <source>
        <dbReference type="RuleBase" id="RU003345"/>
    </source>
</evidence>
<gene>
    <name evidence="7" type="primary">astD</name>
    <name evidence="7" type="ORF">D6201_00420</name>
</gene>
<dbReference type="PROSITE" id="PS00687">
    <property type="entry name" value="ALDEHYDE_DEHYDR_GLU"/>
    <property type="match status" value="1"/>
</dbReference>
<dbReference type="OrthoDB" id="9761688at2"/>
<dbReference type="GO" id="GO:0043824">
    <property type="term" value="F:succinylglutamate-semialdehyde dehydrogenase activity"/>
    <property type="evidence" value="ECO:0007669"/>
    <property type="project" value="UniProtKB-EC"/>
</dbReference>
<dbReference type="CDD" id="cd07095">
    <property type="entry name" value="ALDH_SGSD_AstD"/>
    <property type="match status" value="1"/>
</dbReference>
<dbReference type="EMBL" id="RAHX01000001">
    <property type="protein sequence ID" value="RJY08021.1"/>
    <property type="molecule type" value="Genomic_DNA"/>
</dbReference>
<dbReference type="Proteomes" id="UP000285232">
    <property type="component" value="Unassembled WGS sequence"/>
</dbReference>
<feature type="active site" evidence="4">
    <location>
        <position position="237"/>
    </location>
</feature>
<evidence type="ECO:0000313" key="7">
    <source>
        <dbReference type="EMBL" id="RJY08021.1"/>
    </source>
</evidence>
<dbReference type="InterPro" id="IPR016161">
    <property type="entry name" value="Ald_DH/histidinol_DH"/>
</dbReference>
<reference evidence="7 8" key="1">
    <citation type="journal article" date="2017" name="Int. J. Syst. Evol. Microbiol.">
        <title>Erythrobacter aquimixticola sp. nov., isolated from the junction between the ocean and a freshwater spring.</title>
        <authorList>
            <person name="Park S."/>
            <person name="Jung Y.T."/>
            <person name="Choi S.J."/>
            <person name="Yoon J.H."/>
        </authorList>
    </citation>
    <scope>NUCLEOTIDE SEQUENCE [LARGE SCALE GENOMIC DNA]</scope>
    <source>
        <strain evidence="7 8">JSSK-14</strain>
    </source>
</reference>
<dbReference type="NCBIfam" id="NF006992">
    <property type="entry name" value="PRK09457.1"/>
    <property type="match status" value="1"/>
</dbReference>
<proteinExistence type="inferred from homology"/>
<evidence type="ECO:0000256" key="2">
    <source>
        <dbReference type="ARBA" id="ARBA00023002"/>
    </source>
</evidence>
<dbReference type="InterPro" id="IPR016160">
    <property type="entry name" value="Ald_DH_CS_CYS"/>
</dbReference>
<dbReference type="GO" id="GO:0006527">
    <property type="term" value="P:L-arginine catabolic process"/>
    <property type="evidence" value="ECO:0007669"/>
    <property type="project" value="InterPro"/>
</dbReference>
<dbReference type="PANTHER" id="PTHR11699">
    <property type="entry name" value="ALDEHYDE DEHYDROGENASE-RELATED"/>
    <property type="match status" value="1"/>
</dbReference>
<evidence type="ECO:0000313" key="8">
    <source>
        <dbReference type="Proteomes" id="UP000285232"/>
    </source>
</evidence>
<keyword evidence="1" id="KW-0056">Arginine metabolism</keyword>
<feature type="domain" description="Aldehyde dehydrogenase" evidence="6">
    <location>
        <begin position="12"/>
        <end position="453"/>
    </location>
</feature>
<sequence>MGRSPILASRQELVSFEPATGTELWRGEHGDVDALVARARKAWPKWAALPHANRIELARRFANEVRKDEDELADLIARETGKPLWEAKTEVQAVIAKVEISITAYAERTGQRRLDSALQGVAALRHKPHGVMTVLGPYNFPAHLPNGHIVPALIAGNVIIFKPSEKTPAVGEKLVQLLNRCGLPEGVVQLLIGGPEEGKAMVAHDDVDGVLFTGSAQVGIAINRKLATEPGKIVALEMGGNNPIVVWDTPKVKDAAALIMQSAFTTAGQRCTAARRLIVKSSMYDEVIAETKKLADRMIIGGPFEEPAPFMGPVIDNATADQLTESFVYLLSHGGKAIKHMRRIEDDLPFLTPGLIDTTAMAERPDVELFGPLLQVIRVDEFDEAIAEANDTRFGLSASLVGGTPQQYNRFWANIRAGIVNWNRPTNGASSAAPFGGIGLSGNHRPAAYYAADYCAYPVTSTEMQQPRASVGVGFTEK</sequence>
<comment type="caution">
    <text evidence="7">The sequence shown here is derived from an EMBL/GenBank/DDBJ whole genome shotgun (WGS) entry which is preliminary data.</text>
</comment>
<dbReference type="EC" id="1.2.1.71" evidence="7"/>
<protein>
    <submittedName>
        <fullName evidence="7">Succinylglutamate-semialdehyde dehydrogenase</fullName>
        <ecNumber evidence="7">1.2.1.71</ecNumber>
    </submittedName>
</protein>
<evidence type="ECO:0000259" key="6">
    <source>
        <dbReference type="Pfam" id="PF00171"/>
    </source>
</evidence>
<dbReference type="FunFam" id="3.40.605.10:FF:000010">
    <property type="entry name" value="N-succinylglutamate 5-semialdehyde dehydrogenase"/>
    <property type="match status" value="1"/>
</dbReference>
<organism evidence="7 8">
    <name type="scientific">Aurantiacibacter aquimixticola</name>
    <dbReference type="NCBI Taxonomy" id="1958945"/>
    <lineage>
        <taxon>Bacteria</taxon>
        <taxon>Pseudomonadati</taxon>
        <taxon>Pseudomonadota</taxon>
        <taxon>Alphaproteobacteria</taxon>
        <taxon>Sphingomonadales</taxon>
        <taxon>Erythrobacteraceae</taxon>
        <taxon>Aurantiacibacter</taxon>
    </lineage>
</organism>
<accession>A0A419RQG9</accession>
<evidence type="ECO:0000256" key="3">
    <source>
        <dbReference type="ARBA" id="ARBA00023027"/>
    </source>
</evidence>
<dbReference type="AlphaFoldDB" id="A0A419RQG9"/>
<name>A0A419RQG9_9SPHN</name>
<keyword evidence="3" id="KW-0520">NAD</keyword>
<evidence type="ECO:0000256" key="1">
    <source>
        <dbReference type="ARBA" id="ARBA00022503"/>
    </source>
</evidence>
<dbReference type="InterPro" id="IPR016163">
    <property type="entry name" value="Ald_DH_C"/>
</dbReference>
<dbReference type="Gene3D" id="3.40.605.10">
    <property type="entry name" value="Aldehyde Dehydrogenase, Chain A, domain 1"/>
    <property type="match status" value="1"/>
</dbReference>
<dbReference type="InterPro" id="IPR029510">
    <property type="entry name" value="Ald_DH_CS_GLU"/>
</dbReference>
<keyword evidence="2 5" id="KW-0560">Oxidoreductase</keyword>
<dbReference type="SUPFAM" id="SSF53720">
    <property type="entry name" value="ALDH-like"/>
    <property type="match status" value="1"/>
</dbReference>
<dbReference type="PROSITE" id="PS00070">
    <property type="entry name" value="ALDEHYDE_DEHYDR_CYS"/>
    <property type="match status" value="1"/>
</dbReference>
<dbReference type="Pfam" id="PF00171">
    <property type="entry name" value="Aldedh"/>
    <property type="match status" value="1"/>
</dbReference>
<comment type="similarity">
    <text evidence="5">Belongs to the aldehyde dehydrogenase family.</text>
</comment>